<evidence type="ECO:0000256" key="1">
    <source>
        <dbReference type="ARBA" id="ARBA00001966"/>
    </source>
</evidence>
<evidence type="ECO:0000313" key="9">
    <source>
        <dbReference type="EMBL" id="ADK80839.1"/>
    </source>
</evidence>
<dbReference type="KEGG" id="ssm:Spirs_1712"/>
<keyword evidence="3" id="KW-0378">Hydrolase</keyword>
<dbReference type="PROSITE" id="PS01302">
    <property type="entry name" value="UPF0758"/>
    <property type="match status" value="1"/>
</dbReference>
<comment type="similarity">
    <text evidence="5">Belongs to the helicase family. DinG subfamily.</text>
</comment>
<dbReference type="GO" id="GO:0016818">
    <property type="term" value="F:hydrolase activity, acting on acid anhydrides, in phosphorus-containing anhydrides"/>
    <property type="evidence" value="ECO:0007669"/>
    <property type="project" value="InterPro"/>
</dbReference>
<dbReference type="GO" id="GO:0006139">
    <property type="term" value="P:nucleobase-containing compound metabolic process"/>
    <property type="evidence" value="ECO:0007669"/>
    <property type="project" value="InterPro"/>
</dbReference>
<dbReference type="InterPro" id="IPR006555">
    <property type="entry name" value="ATP-dep_Helicase_C"/>
</dbReference>
<dbReference type="GO" id="GO:0043139">
    <property type="term" value="F:5'-3' DNA helicase activity"/>
    <property type="evidence" value="ECO:0007669"/>
    <property type="project" value="UniProtKB-EC"/>
</dbReference>
<dbReference type="PROSITE" id="PS51193">
    <property type="entry name" value="HELICASE_ATP_BIND_2"/>
    <property type="match status" value="1"/>
</dbReference>
<dbReference type="STRING" id="573413.Spirs_1712"/>
<dbReference type="GO" id="GO:0003676">
    <property type="term" value="F:nucleic acid binding"/>
    <property type="evidence" value="ECO:0007669"/>
    <property type="project" value="InterPro"/>
</dbReference>
<dbReference type="InterPro" id="IPR011545">
    <property type="entry name" value="DEAD/DEAH_box_helicase_dom"/>
</dbReference>
<dbReference type="SUPFAM" id="SSF52540">
    <property type="entry name" value="P-loop containing nucleoside triphosphate hydrolases"/>
    <property type="match status" value="1"/>
</dbReference>
<dbReference type="InterPro" id="IPR014013">
    <property type="entry name" value="Helic_SF1/SF2_ATP-bd_DinG/Rad3"/>
</dbReference>
<dbReference type="HOGENOM" id="CLU_012117_2_0_12"/>
<evidence type="ECO:0000256" key="5">
    <source>
        <dbReference type="ARBA" id="ARBA00038058"/>
    </source>
</evidence>
<sequence length="809" mass="90110">MDTMKIGERLTVEAADYARNSIEEAEGNEVFFVGSFNGSGKVEFLEAVARGNEHAVPALAPFVETGDVVIHNHPSGVLKPSGPDLRIASELGNRGIGFYIIDSGATRVYAVAEPARKRRIVPLDAEKLSSLMTPGGLLSRIFSDYQMRDSQVQMMERIIEAFNSDEILLAEAGTGVGKSLAYLIPSIAWAVANGERVVISTATINLQQQLIEKDIPLVRRLVKGEVKSVLVKGRGNYLCLRRFEEALEENSLFREDTSELEAIRKWVSSTDTGSRSDLPFYPLRETWAKVCSETDACMGLRCRHRESCFVLRARREAASANILVVNHHLLFSDLALRIEGAGFEGGAVLPAFNRLVFDEAHTIERSATSFFSRSYQLPSLLKQLNRLRRSQGRRTFGSLVSLQKRSTRPELFERFPAFLSKLKESAEKLDQLGLQLLSGTNSLRCQSLSSDELRQLLESMALVRSDITALITRIAAALESVDTEDDDQDLFETKTILERLSNMASLLGSFRELTERPESVFWMEVRGSGERRFAVFNETPLDIGPVMREAVYEPFKTLICTSATLTVNGQFSFWMGRVGLFSSEERLVAEIFPSPFRYRDQVLLALPTDPPDPSSPGYQEYVNRFVRDAILTAGGSTLVLFTSYGMLNQTWEAVAPDLEAEKIPVLRQGEDDRSRLMNAFVGNVSAVLFATDSFWEGVDAPGDALRMVIICKLPFRVPTEPVLQARMEAIEAKGGNPFFMLSLPEAAMRLKQGFGRLMRKAEDHGVVAILDPRLTRKSYGKIMLASLPETAVSRRDSTALMGQIEEFLF</sequence>
<keyword evidence="9" id="KW-0347">Helicase</keyword>
<name>E1R674_SEDSS</name>
<dbReference type="PANTHER" id="PTHR11472">
    <property type="entry name" value="DNA REPAIR DEAD HELICASE RAD3/XP-D SUBFAMILY MEMBER"/>
    <property type="match status" value="1"/>
</dbReference>
<dbReference type="InterPro" id="IPR045028">
    <property type="entry name" value="DinG/Rad3-like"/>
</dbReference>
<dbReference type="PANTHER" id="PTHR11472:SF34">
    <property type="entry name" value="REGULATOR OF TELOMERE ELONGATION HELICASE 1"/>
    <property type="match status" value="1"/>
</dbReference>
<comment type="cofactor">
    <cofactor evidence="1">
        <name>[4Fe-4S] cluster</name>
        <dbReference type="ChEBI" id="CHEBI:49883"/>
    </cofactor>
</comment>
<dbReference type="InterPro" id="IPR014001">
    <property type="entry name" value="Helicase_ATP-bd"/>
</dbReference>
<gene>
    <name evidence="9" type="ordered locus">Spirs_1712</name>
</gene>
<accession>E1R674</accession>
<organism evidence="9 10">
    <name type="scientific">Sediminispirochaeta smaragdinae (strain DSM 11293 / JCM 15392 / SEBR 4228)</name>
    <name type="common">Spirochaeta smaragdinae</name>
    <dbReference type="NCBI Taxonomy" id="573413"/>
    <lineage>
        <taxon>Bacteria</taxon>
        <taxon>Pseudomonadati</taxon>
        <taxon>Spirochaetota</taxon>
        <taxon>Spirochaetia</taxon>
        <taxon>Spirochaetales</taxon>
        <taxon>Spirochaetaceae</taxon>
        <taxon>Sediminispirochaeta</taxon>
    </lineage>
</organism>
<dbReference type="eggNOG" id="COG1199">
    <property type="taxonomic scope" value="Bacteria"/>
</dbReference>
<reference evidence="9 10" key="1">
    <citation type="journal article" date="2010" name="Stand. Genomic Sci.">
        <title>Complete genome sequence of Spirochaeta smaragdinae type strain (SEBR 4228).</title>
        <authorList>
            <person name="Mavromatis K."/>
            <person name="Yasawong M."/>
            <person name="Chertkov O."/>
            <person name="Lapidus A."/>
            <person name="Lucas S."/>
            <person name="Nolan M."/>
            <person name="Del Rio T.G."/>
            <person name="Tice H."/>
            <person name="Cheng J.F."/>
            <person name="Pitluck S."/>
            <person name="Liolios K."/>
            <person name="Ivanova N."/>
            <person name="Tapia R."/>
            <person name="Han C."/>
            <person name="Bruce D."/>
            <person name="Goodwin L."/>
            <person name="Pati A."/>
            <person name="Chen A."/>
            <person name="Palaniappan K."/>
            <person name="Land M."/>
            <person name="Hauser L."/>
            <person name="Chang Y.J."/>
            <person name="Jeffries C.D."/>
            <person name="Detter J.C."/>
            <person name="Rohde M."/>
            <person name="Brambilla E."/>
            <person name="Spring S."/>
            <person name="Goker M."/>
            <person name="Sikorski J."/>
            <person name="Woyke T."/>
            <person name="Bristow J."/>
            <person name="Eisen J.A."/>
            <person name="Markowitz V."/>
            <person name="Hugenholtz P."/>
            <person name="Klenk H.P."/>
            <person name="Kyrpides N.C."/>
        </authorList>
    </citation>
    <scope>NUCLEOTIDE SEQUENCE [LARGE SCALE GENOMIC DNA]</scope>
    <source>
        <strain evidence="10">DSM 11293 / JCM 15392 / SEBR 4228</strain>
    </source>
</reference>
<keyword evidence="10" id="KW-1185">Reference proteome</keyword>
<keyword evidence="2" id="KW-0547">Nucleotide-binding</keyword>
<dbReference type="AlphaFoldDB" id="E1R674"/>
<evidence type="ECO:0000259" key="8">
    <source>
        <dbReference type="PROSITE" id="PS51193"/>
    </source>
</evidence>
<evidence type="ECO:0000256" key="3">
    <source>
        <dbReference type="ARBA" id="ARBA00022801"/>
    </source>
</evidence>
<dbReference type="InterPro" id="IPR027417">
    <property type="entry name" value="P-loop_NTPase"/>
</dbReference>
<dbReference type="SMART" id="SM00491">
    <property type="entry name" value="HELICc2"/>
    <property type="match status" value="1"/>
</dbReference>
<dbReference type="EMBL" id="CP002116">
    <property type="protein sequence ID" value="ADK80839.1"/>
    <property type="molecule type" value="Genomic_DNA"/>
</dbReference>
<keyword evidence="4" id="KW-0067">ATP-binding</keyword>
<dbReference type="InterPro" id="IPR020891">
    <property type="entry name" value="UPF0758_CS"/>
</dbReference>
<dbReference type="EC" id="5.6.2.3" evidence="6"/>
<protein>
    <recommendedName>
        <fullName evidence="6">DNA 5'-3' helicase</fullName>
        <ecNumber evidence="6">5.6.2.3</ecNumber>
    </recommendedName>
</protein>
<dbReference type="SMART" id="SM00487">
    <property type="entry name" value="DEXDc"/>
    <property type="match status" value="1"/>
</dbReference>
<dbReference type="Pfam" id="PF00270">
    <property type="entry name" value="DEAD"/>
    <property type="match status" value="1"/>
</dbReference>
<proteinExistence type="inferred from homology"/>
<comment type="catalytic activity">
    <reaction evidence="7">
        <text>ATP + H2O = ADP + phosphate + H(+)</text>
        <dbReference type="Rhea" id="RHEA:13065"/>
        <dbReference type="ChEBI" id="CHEBI:15377"/>
        <dbReference type="ChEBI" id="CHEBI:15378"/>
        <dbReference type="ChEBI" id="CHEBI:30616"/>
        <dbReference type="ChEBI" id="CHEBI:43474"/>
        <dbReference type="ChEBI" id="CHEBI:456216"/>
        <dbReference type="EC" id="5.6.2.3"/>
    </reaction>
</comment>
<dbReference type="GO" id="GO:0005524">
    <property type="term" value="F:ATP binding"/>
    <property type="evidence" value="ECO:0007669"/>
    <property type="project" value="UniProtKB-KW"/>
</dbReference>
<evidence type="ECO:0000256" key="6">
    <source>
        <dbReference type="ARBA" id="ARBA00044969"/>
    </source>
</evidence>
<evidence type="ECO:0000256" key="7">
    <source>
        <dbReference type="ARBA" id="ARBA00048954"/>
    </source>
</evidence>
<dbReference type="Pfam" id="PF13307">
    <property type="entry name" value="Helicase_C_2"/>
    <property type="match status" value="1"/>
</dbReference>
<evidence type="ECO:0000256" key="2">
    <source>
        <dbReference type="ARBA" id="ARBA00022741"/>
    </source>
</evidence>
<evidence type="ECO:0000256" key="4">
    <source>
        <dbReference type="ARBA" id="ARBA00022840"/>
    </source>
</evidence>
<dbReference type="Gene3D" id="3.40.50.300">
    <property type="entry name" value="P-loop containing nucleotide triphosphate hydrolases"/>
    <property type="match status" value="2"/>
</dbReference>
<dbReference type="Proteomes" id="UP000002318">
    <property type="component" value="Chromosome"/>
</dbReference>
<feature type="domain" description="Helicase ATP-binding" evidence="8">
    <location>
        <begin position="137"/>
        <end position="436"/>
    </location>
</feature>
<evidence type="ECO:0000313" key="10">
    <source>
        <dbReference type="Proteomes" id="UP000002318"/>
    </source>
</evidence>